<evidence type="ECO:0000313" key="2">
    <source>
        <dbReference type="Proteomes" id="UP000555407"/>
    </source>
</evidence>
<dbReference type="RefSeq" id="WP_167206657.1">
    <property type="nucleotide sequence ID" value="NZ_JAASRO010000001.1"/>
</dbReference>
<evidence type="ECO:0000313" key="1">
    <source>
        <dbReference type="EMBL" id="NIK56945.1"/>
    </source>
</evidence>
<proteinExistence type="predicted"/>
<name>A0A7X6A0N5_9ACTN</name>
<organism evidence="1 2">
    <name type="scientific">Kribbella shirazensis</name>
    <dbReference type="NCBI Taxonomy" id="1105143"/>
    <lineage>
        <taxon>Bacteria</taxon>
        <taxon>Bacillati</taxon>
        <taxon>Actinomycetota</taxon>
        <taxon>Actinomycetes</taxon>
        <taxon>Propionibacteriales</taxon>
        <taxon>Kribbellaceae</taxon>
        <taxon>Kribbella</taxon>
    </lineage>
</organism>
<keyword evidence="2" id="KW-1185">Reference proteome</keyword>
<protein>
    <submittedName>
        <fullName evidence="1">Uncharacterized protein</fullName>
    </submittedName>
</protein>
<dbReference type="EMBL" id="JAASRO010000001">
    <property type="protein sequence ID" value="NIK56945.1"/>
    <property type="molecule type" value="Genomic_DNA"/>
</dbReference>
<sequence>MTELEKATWTDADFEVMGWHDAHVHAVSVGVREDDRFPWQRVLIDLDYIVRWVDPAFPRRSFTFWVAPATLVFDEAWDITGELEPMNDLLEIADLHRLEPPDDRRDPLWHIEGHNFDLRLRAPGFTQYFRTRPLHSRSQYLTLSERGGLSFAEESFS</sequence>
<comment type="caution">
    <text evidence="1">The sequence shown here is derived from an EMBL/GenBank/DDBJ whole genome shotgun (WGS) entry which is preliminary data.</text>
</comment>
<gene>
    <name evidence="1" type="ORF">BJY22_002662</name>
</gene>
<reference evidence="1 2" key="1">
    <citation type="submission" date="2020-03" db="EMBL/GenBank/DDBJ databases">
        <title>Sequencing the genomes of 1000 actinobacteria strains.</title>
        <authorList>
            <person name="Klenk H.-P."/>
        </authorList>
    </citation>
    <scope>NUCLEOTIDE SEQUENCE [LARGE SCALE GENOMIC DNA]</scope>
    <source>
        <strain evidence="1 2">DSM 45490</strain>
    </source>
</reference>
<dbReference type="AlphaFoldDB" id="A0A7X6A0N5"/>
<dbReference type="Proteomes" id="UP000555407">
    <property type="component" value="Unassembled WGS sequence"/>
</dbReference>
<accession>A0A7X6A0N5</accession>